<dbReference type="GO" id="GO:0008270">
    <property type="term" value="F:zinc ion binding"/>
    <property type="evidence" value="ECO:0007669"/>
    <property type="project" value="InterPro"/>
</dbReference>
<feature type="domain" description="Alcohol dehydrogenase-like N-terminal" evidence="14">
    <location>
        <begin position="24"/>
        <end position="136"/>
    </location>
</feature>
<dbReference type="RefSeq" id="WP_136730168.1">
    <property type="nucleotide sequence ID" value="NZ_SUMC01000117.1"/>
</dbReference>
<evidence type="ECO:0000256" key="8">
    <source>
        <dbReference type="ARBA" id="ARBA00039102"/>
    </source>
</evidence>
<dbReference type="PANTHER" id="PTHR43401">
    <property type="entry name" value="L-THREONINE 3-DEHYDROGENASE"/>
    <property type="match status" value="1"/>
</dbReference>
<dbReference type="InterPro" id="IPR002328">
    <property type="entry name" value="ADH_Zn_CS"/>
</dbReference>
<evidence type="ECO:0000256" key="3">
    <source>
        <dbReference type="ARBA" id="ARBA00022833"/>
    </source>
</evidence>
<dbReference type="InterPro" id="IPR050129">
    <property type="entry name" value="Zn_alcohol_dh"/>
</dbReference>
<evidence type="ECO:0000256" key="9">
    <source>
        <dbReference type="ARBA" id="ARBA00039387"/>
    </source>
</evidence>
<evidence type="ECO:0000259" key="14">
    <source>
        <dbReference type="Pfam" id="PF08240"/>
    </source>
</evidence>
<dbReference type="Proteomes" id="UP000305778">
    <property type="component" value="Unassembled WGS sequence"/>
</dbReference>
<dbReference type="EMBL" id="SUMC01000117">
    <property type="protein sequence ID" value="TJZ99120.1"/>
    <property type="molecule type" value="Genomic_DNA"/>
</dbReference>
<evidence type="ECO:0000313" key="16">
    <source>
        <dbReference type="Proteomes" id="UP000305778"/>
    </source>
</evidence>
<name>A0A4U0RWB6_9ACTN</name>
<dbReference type="EC" id="1.1.1.329" evidence="8"/>
<dbReference type="SUPFAM" id="SSF51735">
    <property type="entry name" value="NAD(P)-binding Rossmann-fold domains"/>
    <property type="match status" value="1"/>
</dbReference>
<dbReference type="PANTHER" id="PTHR43401:SF2">
    <property type="entry name" value="L-THREONINE 3-DEHYDROGENASE"/>
    <property type="match status" value="1"/>
</dbReference>
<evidence type="ECO:0000256" key="11">
    <source>
        <dbReference type="ARBA" id="ARBA00049085"/>
    </source>
</evidence>
<evidence type="ECO:0000256" key="5">
    <source>
        <dbReference type="ARBA" id="ARBA00037678"/>
    </source>
</evidence>
<evidence type="ECO:0000256" key="2">
    <source>
        <dbReference type="ARBA" id="ARBA00022723"/>
    </source>
</evidence>
<evidence type="ECO:0000256" key="12">
    <source>
        <dbReference type="RuleBase" id="RU361277"/>
    </source>
</evidence>
<evidence type="ECO:0000259" key="13">
    <source>
        <dbReference type="Pfam" id="PF00107"/>
    </source>
</evidence>
<keyword evidence="4" id="KW-0560">Oxidoreductase</keyword>
<evidence type="ECO:0000256" key="4">
    <source>
        <dbReference type="ARBA" id="ARBA00023002"/>
    </source>
</evidence>
<protein>
    <recommendedName>
        <fullName evidence="9">2-deoxy-scyllo-inosamine dehydrogenase</fullName>
        <ecNumber evidence="8">1.1.1.329</ecNumber>
    </recommendedName>
</protein>
<evidence type="ECO:0000256" key="6">
    <source>
        <dbReference type="ARBA" id="ARBA00037908"/>
    </source>
</evidence>
<comment type="caution">
    <text evidence="15">The sequence shown here is derived from an EMBL/GenBank/DDBJ whole genome shotgun (WGS) entry which is preliminary data.</text>
</comment>
<dbReference type="OrthoDB" id="5295340at2"/>
<comment type="catalytic activity">
    <reaction evidence="10">
        <text>2-deoxy-scyllo-inosamine + NAD(+) = 3-amino-2,3-dideoxy-scyllo-inosose + NADH + H(+)</text>
        <dbReference type="Rhea" id="RHEA:33883"/>
        <dbReference type="ChEBI" id="CHEBI:15378"/>
        <dbReference type="ChEBI" id="CHEBI:57540"/>
        <dbReference type="ChEBI" id="CHEBI:57945"/>
        <dbReference type="ChEBI" id="CHEBI:65002"/>
        <dbReference type="ChEBI" id="CHEBI:65003"/>
        <dbReference type="EC" id="1.1.1.329"/>
    </reaction>
</comment>
<gene>
    <name evidence="15" type="ORF">FCI23_47085</name>
</gene>
<evidence type="ECO:0000313" key="15">
    <source>
        <dbReference type="EMBL" id="TJZ99120.1"/>
    </source>
</evidence>
<evidence type="ECO:0000256" key="10">
    <source>
        <dbReference type="ARBA" id="ARBA00048685"/>
    </source>
</evidence>
<comment type="function">
    <text evidence="5">Catalyzes the oxidation of 2-deoxy-scyllo-inosamine (DOIA) with NAD(+) or NADP(+), forming 3-amino-2,3-dideoxy-scyllo-inosose (amino-DOI).</text>
</comment>
<dbReference type="Gene3D" id="3.90.180.10">
    <property type="entry name" value="Medium-chain alcohol dehydrogenases, catalytic domain"/>
    <property type="match status" value="1"/>
</dbReference>
<dbReference type="InterPro" id="IPR013154">
    <property type="entry name" value="ADH-like_N"/>
</dbReference>
<dbReference type="SUPFAM" id="SSF50129">
    <property type="entry name" value="GroES-like"/>
    <property type="match status" value="1"/>
</dbReference>
<comment type="similarity">
    <text evidence="7">Belongs to the zinc-containing alcohol dehydrogenase family. DOIA dehydrogenase subfamily.</text>
</comment>
<keyword evidence="3 12" id="KW-0862">Zinc</keyword>
<comment type="catalytic activity">
    <reaction evidence="11">
        <text>2-deoxy-scyllo-inosamine + NADP(+) = 3-amino-2,3-dideoxy-scyllo-inosose + NADPH + H(+)</text>
        <dbReference type="Rhea" id="RHEA:33879"/>
        <dbReference type="ChEBI" id="CHEBI:15378"/>
        <dbReference type="ChEBI" id="CHEBI:57783"/>
        <dbReference type="ChEBI" id="CHEBI:58349"/>
        <dbReference type="ChEBI" id="CHEBI:65002"/>
        <dbReference type="ChEBI" id="CHEBI:65003"/>
        <dbReference type="EC" id="1.1.1.329"/>
    </reaction>
</comment>
<dbReference type="Pfam" id="PF00107">
    <property type="entry name" value="ADH_zinc_N"/>
    <property type="match status" value="1"/>
</dbReference>
<dbReference type="InterPro" id="IPR011032">
    <property type="entry name" value="GroES-like_sf"/>
</dbReference>
<proteinExistence type="inferred from homology"/>
<dbReference type="AlphaFoldDB" id="A0A4U0RWB6"/>
<keyword evidence="2 12" id="KW-0479">Metal-binding</keyword>
<keyword evidence="16" id="KW-1185">Reference proteome</keyword>
<evidence type="ECO:0000256" key="1">
    <source>
        <dbReference type="ARBA" id="ARBA00001947"/>
    </source>
</evidence>
<accession>A0A4U0RWB6</accession>
<dbReference type="GO" id="GO:0016491">
    <property type="term" value="F:oxidoreductase activity"/>
    <property type="evidence" value="ECO:0007669"/>
    <property type="project" value="UniProtKB-KW"/>
</dbReference>
<comment type="cofactor">
    <cofactor evidence="1 12">
        <name>Zn(2+)</name>
        <dbReference type="ChEBI" id="CHEBI:29105"/>
    </cofactor>
</comment>
<organism evidence="15 16">
    <name type="scientific">Actinacidiphila oryziradicis</name>
    <dbReference type="NCBI Taxonomy" id="2571141"/>
    <lineage>
        <taxon>Bacteria</taxon>
        <taxon>Bacillati</taxon>
        <taxon>Actinomycetota</taxon>
        <taxon>Actinomycetes</taxon>
        <taxon>Kitasatosporales</taxon>
        <taxon>Streptomycetaceae</taxon>
        <taxon>Actinacidiphila</taxon>
    </lineage>
</organism>
<dbReference type="Pfam" id="PF08240">
    <property type="entry name" value="ADH_N"/>
    <property type="match status" value="1"/>
</dbReference>
<dbReference type="PROSITE" id="PS00059">
    <property type="entry name" value="ADH_ZINC"/>
    <property type="match status" value="1"/>
</dbReference>
<dbReference type="InterPro" id="IPR013149">
    <property type="entry name" value="ADH-like_C"/>
</dbReference>
<dbReference type="Gene3D" id="3.40.50.720">
    <property type="entry name" value="NAD(P)-binding Rossmann-like Domain"/>
    <property type="match status" value="1"/>
</dbReference>
<feature type="domain" description="Alcohol dehydrogenase-like C-terminal" evidence="13">
    <location>
        <begin position="174"/>
        <end position="301"/>
    </location>
</feature>
<dbReference type="InterPro" id="IPR036291">
    <property type="entry name" value="NAD(P)-bd_dom_sf"/>
</dbReference>
<sequence>MKALVYEAPETMILREVEAPAPRPDEVVIRVAYSGICGSELSGFLGQNSLRKPPLVFGHELSGWIESVGKDVPAAAGLATGTPVTVNPLLTCGQCEYCVTGRQQLCPQRQLLGAHLPGCNADLVAVPAASVLALPDGMSLRDAAMAEPAACALRAVETSGVGPASSALVIGAGPIGLFILQILKQYGVVERFVADLNPARLAMATALGATAVQPGPDGVTAAVLEATGGRGVDVSFDAVGSPQTRRDCLSSTVPGGDLVLVGLHNDETSFPVNSIIRSQVTLSGVFAYSTANFRTALQWLEAGRIGLREGVVVAPLSDGPQWYARLVGGDGAAKVLLQPGHDSEDADSDKEGIRP</sequence>
<evidence type="ECO:0000256" key="7">
    <source>
        <dbReference type="ARBA" id="ARBA00038004"/>
    </source>
</evidence>
<comment type="pathway">
    <text evidence="6">Metabolic intermediate biosynthesis; 2-deoxystreptamine biosynthesis; 2-deoxystreptamine from D-glucose 6-phosphate: step 3/4.</text>
</comment>
<reference evidence="15 16" key="1">
    <citation type="submission" date="2019-04" db="EMBL/GenBank/DDBJ databases">
        <title>Streptomyces oryziradicis sp. nov., a novel actinomycete isolated from rhizosphere soil of rice (Oryza sativa L.).</title>
        <authorList>
            <person name="Li C."/>
        </authorList>
    </citation>
    <scope>NUCLEOTIDE SEQUENCE [LARGE SCALE GENOMIC DNA]</scope>
    <source>
        <strain evidence="15 16">NEAU-C40</strain>
    </source>
</reference>